<name>A0A9Q3EZE7_9BASI</name>
<proteinExistence type="predicted"/>
<keyword evidence="2" id="KW-1185">Reference proteome</keyword>
<dbReference type="AlphaFoldDB" id="A0A9Q3EZE7"/>
<comment type="caution">
    <text evidence="1">The sequence shown here is derived from an EMBL/GenBank/DDBJ whole genome shotgun (WGS) entry which is preliminary data.</text>
</comment>
<dbReference type="EMBL" id="AVOT02035617">
    <property type="protein sequence ID" value="MBW0530009.1"/>
    <property type="molecule type" value="Genomic_DNA"/>
</dbReference>
<dbReference type="Proteomes" id="UP000765509">
    <property type="component" value="Unassembled WGS sequence"/>
</dbReference>
<organism evidence="1 2">
    <name type="scientific">Austropuccinia psidii MF-1</name>
    <dbReference type="NCBI Taxonomy" id="1389203"/>
    <lineage>
        <taxon>Eukaryota</taxon>
        <taxon>Fungi</taxon>
        <taxon>Dikarya</taxon>
        <taxon>Basidiomycota</taxon>
        <taxon>Pucciniomycotina</taxon>
        <taxon>Pucciniomycetes</taxon>
        <taxon>Pucciniales</taxon>
        <taxon>Sphaerophragmiaceae</taxon>
        <taxon>Austropuccinia</taxon>
    </lineage>
</organism>
<evidence type="ECO:0000313" key="1">
    <source>
        <dbReference type="EMBL" id="MBW0530009.1"/>
    </source>
</evidence>
<sequence length="83" mass="9421">MDLDYGSKVINSKEKGVSPEERHKWRIPKLPPVPECFESIFEALIESPEAEITAIPIVRPEPFTTGNNGILYHRSKHMCNGLM</sequence>
<evidence type="ECO:0000313" key="2">
    <source>
        <dbReference type="Proteomes" id="UP000765509"/>
    </source>
</evidence>
<protein>
    <submittedName>
        <fullName evidence="1">Uncharacterized protein</fullName>
    </submittedName>
</protein>
<accession>A0A9Q3EZE7</accession>
<gene>
    <name evidence="1" type="ORF">O181_069724</name>
</gene>
<reference evidence="1" key="1">
    <citation type="submission" date="2021-03" db="EMBL/GenBank/DDBJ databases">
        <title>Draft genome sequence of rust myrtle Austropuccinia psidii MF-1, a brazilian biotype.</title>
        <authorList>
            <person name="Quecine M.C."/>
            <person name="Pachon D.M.R."/>
            <person name="Bonatelli M.L."/>
            <person name="Correr F.H."/>
            <person name="Franceschini L.M."/>
            <person name="Leite T.F."/>
            <person name="Margarido G.R.A."/>
            <person name="Almeida C.A."/>
            <person name="Ferrarezi J.A."/>
            <person name="Labate C.A."/>
        </authorList>
    </citation>
    <scope>NUCLEOTIDE SEQUENCE</scope>
    <source>
        <strain evidence="1">MF-1</strain>
    </source>
</reference>